<name>A0ABW6ZEL2_9HYPH</name>
<gene>
    <name evidence="2" type="ORF">V5F30_08420</name>
</gene>
<feature type="signal peptide" evidence="1">
    <location>
        <begin position="1"/>
        <end position="21"/>
    </location>
</feature>
<reference evidence="2 3" key="1">
    <citation type="submission" date="2024-02" db="EMBL/GenBank/DDBJ databases">
        <title>Expansion and revision of Xanthobacter and proposal of Roseixanthobacter gen. nov.</title>
        <authorList>
            <person name="Soltysiak M.P.M."/>
            <person name="Jalihal A."/>
            <person name="Ory A."/>
            <person name="Chrisophersen C."/>
            <person name="Lee A.D."/>
            <person name="Boulton J."/>
            <person name="Springer M."/>
        </authorList>
    </citation>
    <scope>NUCLEOTIDE SEQUENCE [LARGE SCALE GENOMIC DNA]</scope>
    <source>
        <strain evidence="2 3">CB5</strain>
    </source>
</reference>
<organism evidence="2 3">
    <name type="scientific">Xanthobacter aminoxidans</name>
    <dbReference type="NCBI Taxonomy" id="186280"/>
    <lineage>
        <taxon>Bacteria</taxon>
        <taxon>Pseudomonadati</taxon>
        <taxon>Pseudomonadota</taxon>
        <taxon>Alphaproteobacteria</taxon>
        <taxon>Hyphomicrobiales</taxon>
        <taxon>Xanthobacteraceae</taxon>
        <taxon>Xanthobacter</taxon>
    </lineage>
</organism>
<sequence length="232" mass="24754">MRRTALLWLVAAALAVAPAAAGGTGAGRDGVLYWFRDLQIAQATGFPDYEISGEGVGATASGGRLYGPRARVTLTLDVPHGYLRIDDRGDGDGAAHFVTEVAVWFDREGFPLLGLSERALRGGVPFGGRVRFYSHASGRWNLVTDAVMPSQDQSLCRTEPQEVEESTAAFEGLGRAITLLPRQGTDLAVWCVAPSPVAGTGRVLEWDQATARFTQGQLLPGPPPWPDAPTPR</sequence>
<dbReference type="Proteomes" id="UP001604043">
    <property type="component" value="Unassembled WGS sequence"/>
</dbReference>
<feature type="chain" id="PRO_5045734091" evidence="1">
    <location>
        <begin position="22"/>
        <end position="232"/>
    </location>
</feature>
<evidence type="ECO:0000256" key="1">
    <source>
        <dbReference type="SAM" id="SignalP"/>
    </source>
</evidence>
<dbReference type="RefSeq" id="WP_029558945.1">
    <property type="nucleotide sequence ID" value="NZ_JBAFUR010000002.1"/>
</dbReference>
<keyword evidence="1" id="KW-0732">Signal</keyword>
<comment type="caution">
    <text evidence="2">The sequence shown here is derived from an EMBL/GenBank/DDBJ whole genome shotgun (WGS) entry which is preliminary data.</text>
</comment>
<evidence type="ECO:0000313" key="3">
    <source>
        <dbReference type="Proteomes" id="UP001604043"/>
    </source>
</evidence>
<dbReference type="EMBL" id="JBAFUR010000002">
    <property type="protein sequence ID" value="MFG1252221.1"/>
    <property type="molecule type" value="Genomic_DNA"/>
</dbReference>
<keyword evidence="3" id="KW-1185">Reference proteome</keyword>
<evidence type="ECO:0000313" key="2">
    <source>
        <dbReference type="EMBL" id="MFG1252221.1"/>
    </source>
</evidence>
<protein>
    <submittedName>
        <fullName evidence="2">Uncharacterized protein</fullName>
    </submittedName>
</protein>
<proteinExistence type="predicted"/>
<accession>A0ABW6ZEL2</accession>